<evidence type="ECO:0000313" key="1">
    <source>
        <dbReference type="EMBL" id="MCU4395802.1"/>
    </source>
</evidence>
<gene>
    <name evidence="1" type="ORF">KTH64_02200</name>
</gene>
<proteinExistence type="predicted"/>
<dbReference type="RefSeq" id="WP_262578371.1">
    <property type="nucleotide sequence ID" value="NZ_JAHPRE010000006.1"/>
</dbReference>
<comment type="caution">
    <text evidence="1">The sequence shown here is derived from an EMBL/GenBank/DDBJ whole genome shotgun (WGS) entry which is preliminary data.</text>
</comment>
<dbReference type="Proteomes" id="UP001208534">
    <property type="component" value="Unassembled WGS sequence"/>
</dbReference>
<sequence>MSNNEAFQNAYNQMQEALKNGKLRRELQGRRSADNQQRALAEREIEYDDRGRKIPRPMFLRPEDIAQGEEYDAERALYTTLGLKKGEPVRKITRDDILAFQDNILLLKDQYKKGITVQNIINLSLQDDIDRANQQIYMSVPLSRKGGLVHFLTNAGPDSKVQNHHVEVEFANFGSVVFDIKKEAINTVKNRLANGKIKFECDCERHTYWFRYMATIGGYGLGRQEGGFPKVRNPHLSGVACKHVLRVAHWIISPAGIQYLKKQVEADRKKQVGARYKQTEAQINDQLNKQKTDLDSGTTKQIVGNIQKAEQEMLRRAAKVDREHHKKEAKMKTDLKKASIQAQLDAVLPAFPKNQQQEIRKTVDMWAKGKMSDFSFDIFMRGLNAK</sequence>
<dbReference type="EMBL" id="JAHPRE010000006">
    <property type="protein sequence ID" value="MCU4395802.1"/>
    <property type="molecule type" value="Genomic_DNA"/>
</dbReference>
<dbReference type="AlphaFoldDB" id="A0AAW5R7J8"/>
<name>A0AAW5R7J8_ACIJU</name>
<organism evidence="1 2">
    <name type="scientific">Acinetobacter junii</name>
    <dbReference type="NCBI Taxonomy" id="40215"/>
    <lineage>
        <taxon>Bacteria</taxon>
        <taxon>Pseudomonadati</taxon>
        <taxon>Pseudomonadota</taxon>
        <taxon>Gammaproteobacteria</taxon>
        <taxon>Moraxellales</taxon>
        <taxon>Moraxellaceae</taxon>
        <taxon>Acinetobacter</taxon>
    </lineage>
</organism>
<evidence type="ECO:0008006" key="3">
    <source>
        <dbReference type="Google" id="ProtNLM"/>
    </source>
</evidence>
<protein>
    <recommendedName>
        <fullName evidence="3">SWIM-type domain-containing protein</fullName>
    </recommendedName>
</protein>
<reference evidence="1" key="1">
    <citation type="submission" date="2021-06" db="EMBL/GenBank/DDBJ databases">
        <title>Propagation of a rapidly emergent carbapenem-resistant Acinetobacter baumannii lineage by various extra-hospital transmission networks.</title>
        <authorList>
            <person name="Calix J."/>
        </authorList>
    </citation>
    <scope>NUCLEOTIDE SEQUENCE</scope>
    <source>
        <strain evidence="1">WU_MDCI_Aw63</strain>
    </source>
</reference>
<accession>A0AAW5R7J8</accession>
<evidence type="ECO:0000313" key="2">
    <source>
        <dbReference type="Proteomes" id="UP001208534"/>
    </source>
</evidence>